<evidence type="ECO:0000313" key="2">
    <source>
        <dbReference type="Proteomes" id="UP001064048"/>
    </source>
</evidence>
<feature type="non-terminal residue" evidence="1">
    <location>
        <position position="1"/>
    </location>
</feature>
<name>A0ACC0KHC6_CHOFU</name>
<proteinExistence type="predicted"/>
<dbReference type="Proteomes" id="UP001064048">
    <property type="component" value="Chromosome 6"/>
</dbReference>
<reference evidence="1 2" key="1">
    <citation type="journal article" date="2022" name="Genome Biol. Evol.">
        <title>The Spruce Budworm Genome: Reconstructing the Evolutionary History of Antifreeze Proteins.</title>
        <authorList>
            <person name="Beliveau C."/>
            <person name="Gagne P."/>
            <person name="Picq S."/>
            <person name="Vernygora O."/>
            <person name="Keeling C.I."/>
            <person name="Pinkney K."/>
            <person name="Doucet D."/>
            <person name="Wen F."/>
            <person name="Johnston J.S."/>
            <person name="Maaroufi H."/>
            <person name="Boyle B."/>
            <person name="Laroche J."/>
            <person name="Dewar K."/>
            <person name="Juretic N."/>
            <person name="Blackburn G."/>
            <person name="Nisole A."/>
            <person name="Brunet B."/>
            <person name="Brandao M."/>
            <person name="Lumley L."/>
            <person name="Duan J."/>
            <person name="Quan G."/>
            <person name="Lucarotti C.J."/>
            <person name="Roe A.D."/>
            <person name="Sperling F.A.H."/>
            <person name="Levesque R.C."/>
            <person name="Cusson M."/>
        </authorList>
    </citation>
    <scope>NUCLEOTIDE SEQUENCE [LARGE SCALE GENOMIC DNA]</scope>
    <source>
        <strain evidence="1">Glfc:IPQL:Cfum</strain>
    </source>
</reference>
<accession>A0ACC0KHC6</accession>
<gene>
    <name evidence="1" type="ORF">MSG28_003915</name>
</gene>
<protein>
    <submittedName>
        <fullName evidence="1">Uncharacterized protein</fullName>
    </submittedName>
</protein>
<organism evidence="1 2">
    <name type="scientific">Choristoneura fumiferana</name>
    <name type="common">Spruce budworm moth</name>
    <name type="synonym">Archips fumiferana</name>
    <dbReference type="NCBI Taxonomy" id="7141"/>
    <lineage>
        <taxon>Eukaryota</taxon>
        <taxon>Metazoa</taxon>
        <taxon>Ecdysozoa</taxon>
        <taxon>Arthropoda</taxon>
        <taxon>Hexapoda</taxon>
        <taxon>Insecta</taxon>
        <taxon>Pterygota</taxon>
        <taxon>Neoptera</taxon>
        <taxon>Endopterygota</taxon>
        <taxon>Lepidoptera</taxon>
        <taxon>Glossata</taxon>
        <taxon>Ditrysia</taxon>
        <taxon>Tortricoidea</taxon>
        <taxon>Tortricidae</taxon>
        <taxon>Tortricinae</taxon>
        <taxon>Choristoneura</taxon>
    </lineage>
</organism>
<evidence type="ECO:0000313" key="1">
    <source>
        <dbReference type="EMBL" id="KAI8435650.1"/>
    </source>
</evidence>
<dbReference type="EMBL" id="CM046106">
    <property type="protein sequence ID" value="KAI8435650.1"/>
    <property type="molecule type" value="Genomic_DNA"/>
</dbReference>
<keyword evidence="2" id="KW-1185">Reference proteome</keyword>
<comment type="caution">
    <text evidence="1">The sequence shown here is derived from an EMBL/GenBank/DDBJ whole genome shotgun (WGS) entry which is preliminary data.</text>
</comment>
<sequence>SPGPDGIPNEALKAAISLLTPIITLLFNNIIKEQRKCDPNDISNYRPISLLPSLYKLFSQCILGRISAIIDKNQPVERASFRRGYSTVDHIQTLESIIEKLKEFQRPL</sequence>